<reference evidence="1" key="1">
    <citation type="submission" date="2014-09" db="EMBL/GenBank/DDBJ databases">
        <authorList>
            <person name="Magalhaes I.L.F."/>
            <person name="Oliveira U."/>
            <person name="Santos F.R."/>
            <person name="Vidigal T.H.D.A."/>
            <person name="Brescovit A.D."/>
            <person name="Santos A.J."/>
        </authorList>
    </citation>
    <scope>NUCLEOTIDE SEQUENCE</scope>
    <source>
        <tissue evidence="1">Shoot tissue taken approximately 20 cm above the soil surface</tissue>
    </source>
</reference>
<accession>A0A0A9BG52</accession>
<dbReference type="EMBL" id="GBRH01237695">
    <property type="protein sequence ID" value="JAD60200.1"/>
    <property type="molecule type" value="Transcribed_RNA"/>
</dbReference>
<evidence type="ECO:0000313" key="1">
    <source>
        <dbReference type="EMBL" id="JAD60200.1"/>
    </source>
</evidence>
<organism evidence="1">
    <name type="scientific">Arundo donax</name>
    <name type="common">Giant reed</name>
    <name type="synonym">Donax arundinaceus</name>
    <dbReference type="NCBI Taxonomy" id="35708"/>
    <lineage>
        <taxon>Eukaryota</taxon>
        <taxon>Viridiplantae</taxon>
        <taxon>Streptophyta</taxon>
        <taxon>Embryophyta</taxon>
        <taxon>Tracheophyta</taxon>
        <taxon>Spermatophyta</taxon>
        <taxon>Magnoliopsida</taxon>
        <taxon>Liliopsida</taxon>
        <taxon>Poales</taxon>
        <taxon>Poaceae</taxon>
        <taxon>PACMAD clade</taxon>
        <taxon>Arundinoideae</taxon>
        <taxon>Arundineae</taxon>
        <taxon>Arundo</taxon>
    </lineage>
</organism>
<sequence>MVGEAGGGARAALRMSPMVQEEAAVVEEARGASQGLQEAAVTMQTPPLRIVGEWLLCCGGRAGTQCAQPQAQVVGALAAS</sequence>
<name>A0A0A9BG52_ARUDO</name>
<reference evidence="1" key="2">
    <citation type="journal article" date="2015" name="Data Brief">
        <title>Shoot transcriptome of the giant reed, Arundo donax.</title>
        <authorList>
            <person name="Barrero R.A."/>
            <person name="Guerrero F.D."/>
            <person name="Moolhuijzen P."/>
            <person name="Goolsby J.A."/>
            <person name="Tidwell J."/>
            <person name="Bellgard S.E."/>
            <person name="Bellgard M.I."/>
        </authorList>
    </citation>
    <scope>NUCLEOTIDE SEQUENCE</scope>
    <source>
        <tissue evidence="1">Shoot tissue taken approximately 20 cm above the soil surface</tissue>
    </source>
</reference>
<dbReference type="AlphaFoldDB" id="A0A0A9BG52"/>
<proteinExistence type="predicted"/>
<protein>
    <submittedName>
        <fullName evidence="1">Uncharacterized protein</fullName>
    </submittedName>
</protein>